<evidence type="ECO:0000256" key="1">
    <source>
        <dbReference type="ARBA" id="ARBA00038310"/>
    </source>
</evidence>
<dbReference type="InterPro" id="IPR006680">
    <property type="entry name" value="Amidohydro-rel"/>
</dbReference>
<dbReference type="GO" id="GO:0016787">
    <property type="term" value="F:hydrolase activity"/>
    <property type="evidence" value="ECO:0007669"/>
    <property type="project" value="UniProtKB-KW"/>
</dbReference>
<dbReference type="Pfam" id="PF04909">
    <property type="entry name" value="Amidohydro_2"/>
    <property type="match status" value="1"/>
</dbReference>
<protein>
    <submittedName>
        <fullName evidence="3">Amidohydrolase 2</fullName>
    </submittedName>
</protein>
<dbReference type="PANTHER" id="PTHR43569:SF2">
    <property type="entry name" value="AMIDOHYDROLASE-RELATED DOMAIN-CONTAINING PROTEIN"/>
    <property type="match status" value="1"/>
</dbReference>
<dbReference type="OrthoDB" id="2135488at2759"/>
<dbReference type="Gene3D" id="3.20.20.140">
    <property type="entry name" value="Metal-dependent hydrolases"/>
    <property type="match status" value="1"/>
</dbReference>
<dbReference type="VEuPathDB" id="FungiDB:AAP_05340"/>
<dbReference type="InterPro" id="IPR052350">
    <property type="entry name" value="Metallo-dep_Lactonases"/>
</dbReference>
<evidence type="ECO:0000313" key="3">
    <source>
        <dbReference type="EMBL" id="KZZ87856.1"/>
    </source>
</evidence>
<dbReference type="Proteomes" id="UP000242877">
    <property type="component" value="Unassembled WGS sequence"/>
</dbReference>
<dbReference type="InterPro" id="IPR032466">
    <property type="entry name" value="Metal_Hydrolase"/>
</dbReference>
<organism evidence="3 4">
    <name type="scientific">Ascosphaera apis ARSEF 7405</name>
    <dbReference type="NCBI Taxonomy" id="392613"/>
    <lineage>
        <taxon>Eukaryota</taxon>
        <taxon>Fungi</taxon>
        <taxon>Dikarya</taxon>
        <taxon>Ascomycota</taxon>
        <taxon>Pezizomycotina</taxon>
        <taxon>Eurotiomycetes</taxon>
        <taxon>Eurotiomycetidae</taxon>
        <taxon>Onygenales</taxon>
        <taxon>Ascosphaeraceae</taxon>
        <taxon>Ascosphaera</taxon>
    </lineage>
</organism>
<reference evidence="3 4" key="1">
    <citation type="journal article" date="2016" name="Genome Biol. Evol.">
        <title>Divergent and convergent evolution of fungal pathogenicity.</title>
        <authorList>
            <person name="Shang Y."/>
            <person name="Xiao G."/>
            <person name="Zheng P."/>
            <person name="Cen K."/>
            <person name="Zhan S."/>
            <person name="Wang C."/>
        </authorList>
    </citation>
    <scope>NUCLEOTIDE SEQUENCE [LARGE SCALE GENOMIC DNA]</scope>
    <source>
        <strain evidence="3 4">ARSEF 7405</strain>
    </source>
</reference>
<dbReference type="SUPFAM" id="SSF51556">
    <property type="entry name" value="Metallo-dependent hydrolases"/>
    <property type="match status" value="1"/>
</dbReference>
<dbReference type="EMBL" id="AZGZ01000030">
    <property type="protein sequence ID" value="KZZ87856.1"/>
    <property type="molecule type" value="Genomic_DNA"/>
</dbReference>
<feature type="domain" description="Amidohydrolase-related" evidence="2">
    <location>
        <begin position="207"/>
        <end position="361"/>
    </location>
</feature>
<name>A0A167VQD9_9EURO</name>
<gene>
    <name evidence="3" type="ORF">AAP_05340</name>
</gene>
<sequence>MAMPIVDSHIHLFPKSHLKTLAWYSPSSPLNSQHSIDEYKAACASCIGPNALKPGPLRGFVFIETDRISGIEPTQWDHVLDEVAFVSRIAQGRPLPGEGHSPADKALCLGIVPWAPLPAGPDVLKSYLEKVRQQVSKDTQADVWNLVCGVRYLVQDKPPGVMLKPKFIESLKWLSEQGLTFDLGVDQRRGGLWQLEEAVQMLEQVNRVDGGQKPVRVIINHMCKPDFLLSKNASQTEVLDCSDYKDWKACITRMAAFPNTYMKLSGGFSELPPQPTGFDNEEDEKALAADIAGSIQPWASHIFKSFSPSRVMFGSDWPVCNINGGGNDVSWKRWTAVVEHILETSGLSVDEKAAVWGQNSLIAYNLTISC</sequence>
<evidence type="ECO:0000313" key="4">
    <source>
        <dbReference type="Proteomes" id="UP000242877"/>
    </source>
</evidence>
<comment type="similarity">
    <text evidence="1">Belongs to the metallo-dependent hydrolases superfamily.</text>
</comment>
<evidence type="ECO:0000259" key="2">
    <source>
        <dbReference type="Pfam" id="PF04909"/>
    </source>
</evidence>
<dbReference type="AlphaFoldDB" id="A0A167VQD9"/>
<proteinExistence type="inferred from homology"/>
<keyword evidence="4" id="KW-1185">Reference proteome</keyword>
<dbReference type="PANTHER" id="PTHR43569">
    <property type="entry name" value="AMIDOHYDROLASE"/>
    <property type="match status" value="1"/>
</dbReference>
<comment type="caution">
    <text evidence="3">The sequence shown here is derived from an EMBL/GenBank/DDBJ whole genome shotgun (WGS) entry which is preliminary data.</text>
</comment>
<keyword evidence="3" id="KW-0378">Hydrolase</keyword>
<accession>A0A167VQD9</accession>